<dbReference type="Gene3D" id="1.10.3080.10">
    <property type="entry name" value="Clc chloride channel"/>
    <property type="match status" value="1"/>
</dbReference>
<keyword evidence="4 11" id="KW-1133">Transmembrane helix</keyword>
<dbReference type="InterPro" id="IPR001807">
    <property type="entry name" value="ClC"/>
</dbReference>
<feature type="transmembrane region" description="Helical" evidence="11">
    <location>
        <begin position="408"/>
        <end position="441"/>
    </location>
</feature>
<dbReference type="Pfam" id="PF00654">
    <property type="entry name" value="Voltage_CLC"/>
    <property type="match status" value="1"/>
</dbReference>
<feature type="transmembrane region" description="Helical" evidence="11">
    <location>
        <begin position="80"/>
        <end position="98"/>
    </location>
</feature>
<dbReference type="PANTHER" id="PTHR43427:SF6">
    <property type="entry name" value="CHLORIDE CHANNEL PROTEIN CLC-E"/>
    <property type="match status" value="1"/>
</dbReference>
<feature type="transmembrane region" description="Helical" evidence="11">
    <location>
        <begin position="210"/>
        <end position="236"/>
    </location>
</feature>
<comment type="subcellular location">
    <subcellularLocation>
        <location evidence="1">Membrane</location>
        <topology evidence="1">Multi-pass membrane protein</topology>
    </subcellularLocation>
</comment>
<feature type="transmembrane region" description="Helical" evidence="11">
    <location>
        <begin position="126"/>
        <end position="150"/>
    </location>
</feature>
<accession>A0ABW4FMQ6</accession>
<feature type="transmembrane region" description="Helical" evidence="11">
    <location>
        <begin position="256"/>
        <end position="276"/>
    </location>
</feature>
<dbReference type="InterPro" id="IPR014743">
    <property type="entry name" value="Cl-channel_core"/>
</dbReference>
<keyword evidence="2" id="KW-0813">Transport</keyword>
<organism evidence="12 13">
    <name type="scientific">Pseudonocardia aurantiaca</name>
    <dbReference type="NCBI Taxonomy" id="75290"/>
    <lineage>
        <taxon>Bacteria</taxon>
        <taxon>Bacillati</taxon>
        <taxon>Actinomycetota</taxon>
        <taxon>Actinomycetes</taxon>
        <taxon>Pseudonocardiales</taxon>
        <taxon>Pseudonocardiaceae</taxon>
        <taxon>Pseudonocardia</taxon>
    </lineage>
</organism>
<reference evidence="13" key="1">
    <citation type="journal article" date="2019" name="Int. J. Syst. Evol. Microbiol.">
        <title>The Global Catalogue of Microorganisms (GCM) 10K type strain sequencing project: providing services to taxonomists for standard genome sequencing and annotation.</title>
        <authorList>
            <consortium name="The Broad Institute Genomics Platform"/>
            <consortium name="The Broad Institute Genome Sequencing Center for Infectious Disease"/>
            <person name="Wu L."/>
            <person name="Ma J."/>
        </authorList>
    </citation>
    <scope>NUCLEOTIDE SEQUENCE [LARGE SCALE GENOMIC DNA]</scope>
    <source>
        <strain evidence="13">JCM 12165</strain>
    </source>
</reference>
<keyword evidence="13" id="KW-1185">Reference proteome</keyword>
<evidence type="ECO:0000256" key="10">
    <source>
        <dbReference type="SAM" id="MobiDB-lite"/>
    </source>
</evidence>
<evidence type="ECO:0000256" key="7">
    <source>
        <dbReference type="ARBA" id="ARBA00023173"/>
    </source>
</evidence>
<evidence type="ECO:0000256" key="5">
    <source>
        <dbReference type="ARBA" id="ARBA00023065"/>
    </source>
</evidence>
<dbReference type="PRINTS" id="PR00762">
    <property type="entry name" value="CLCHANNEL"/>
</dbReference>
<evidence type="ECO:0000256" key="1">
    <source>
        <dbReference type="ARBA" id="ARBA00004141"/>
    </source>
</evidence>
<feature type="transmembrane region" description="Helical" evidence="11">
    <location>
        <begin position="328"/>
        <end position="346"/>
    </location>
</feature>
<dbReference type="PANTHER" id="PTHR43427">
    <property type="entry name" value="CHLORIDE CHANNEL PROTEIN CLC-E"/>
    <property type="match status" value="1"/>
</dbReference>
<dbReference type="SUPFAM" id="SSF81340">
    <property type="entry name" value="Clc chloride channel"/>
    <property type="match status" value="1"/>
</dbReference>
<gene>
    <name evidence="12" type="ORF">ACFSCY_20340</name>
</gene>
<feature type="transmembrane region" description="Helical" evidence="11">
    <location>
        <begin position="170"/>
        <end position="198"/>
    </location>
</feature>
<feature type="transmembrane region" description="Helical" evidence="11">
    <location>
        <begin position="358"/>
        <end position="377"/>
    </location>
</feature>
<evidence type="ECO:0000256" key="9">
    <source>
        <dbReference type="ARBA" id="ARBA00023303"/>
    </source>
</evidence>
<keyword evidence="6 11" id="KW-0472">Membrane</keyword>
<evidence type="ECO:0000313" key="12">
    <source>
        <dbReference type="EMBL" id="MFD1531786.1"/>
    </source>
</evidence>
<evidence type="ECO:0000256" key="11">
    <source>
        <dbReference type="SAM" id="Phobius"/>
    </source>
</evidence>
<feature type="transmembrane region" description="Helical" evidence="11">
    <location>
        <begin position="36"/>
        <end position="55"/>
    </location>
</feature>
<dbReference type="InterPro" id="IPR050368">
    <property type="entry name" value="ClC-type_chloride_channel"/>
</dbReference>
<keyword evidence="3 11" id="KW-0812">Transmembrane</keyword>
<evidence type="ECO:0000256" key="8">
    <source>
        <dbReference type="ARBA" id="ARBA00023214"/>
    </source>
</evidence>
<protein>
    <submittedName>
        <fullName evidence="12">Chloride channel protein</fullName>
    </submittedName>
</protein>
<proteinExistence type="predicted"/>
<evidence type="ECO:0000256" key="2">
    <source>
        <dbReference type="ARBA" id="ARBA00022448"/>
    </source>
</evidence>
<keyword evidence="7" id="KW-0869">Chloride channel</keyword>
<keyword evidence="9" id="KW-0407">Ion channel</keyword>
<feature type="transmembrane region" description="Helical" evidence="11">
    <location>
        <begin position="288"/>
        <end position="308"/>
    </location>
</feature>
<comment type="caution">
    <text evidence="12">The sequence shown here is derived from an EMBL/GenBank/DDBJ whole genome shotgun (WGS) entry which is preliminary data.</text>
</comment>
<dbReference type="Proteomes" id="UP001597145">
    <property type="component" value="Unassembled WGS sequence"/>
</dbReference>
<keyword evidence="5" id="KW-0406">Ion transport</keyword>
<keyword evidence="8" id="KW-0868">Chloride</keyword>
<evidence type="ECO:0000256" key="3">
    <source>
        <dbReference type="ARBA" id="ARBA00022692"/>
    </source>
</evidence>
<dbReference type="EMBL" id="JBHUCP010000014">
    <property type="protein sequence ID" value="MFD1531786.1"/>
    <property type="molecule type" value="Genomic_DNA"/>
</dbReference>
<evidence type="ECO:0000313" key="13">
    <source>
        <dbReference type="Proteomes" id="UP001597145"/>
    </source>
</evidence>
<feature type="region of interest" description="Disordered" evidence="10">
    <location>
        <begin position="1"/>
        <end position="24"/>
    </location>
</feature>
<evidence type="ECO:0000256" key="4">
    <source>
        <dbReference type="ARBA" id="ARBA00022989"/>
    </source>
</evidence>
<sequence length="452" mass="44366">MSDTAPPAAPAGGAAAQGAPPPDAAEQLRSPAYLRLLLLAALIGVPISAAAYFFLQLVDALQRWVFIDLPRALGFAATPLWWPLPVLGIAGVLVGLTIRHLPGGGGHSPADGFQPRGAPTPSELPGVLLAALATLGLGVVLGPEAPLIALGAGLAVCAVRLTARDAPPQVGAVVGAAGSFAAISALLGSPILGAFLLMEASGLGGAALGLVLLPGLLAAGIGALIFVGLDALTGLGEASLALPGLPPFDHPDLAQFGWALVIGVLAAVVGTAVHRIALGLRDRIAPHIVLFAPVAGLAVAGLAIAYVAATGGKLSDVLFSGEAAMGPLLQNSAGYSVGALLMLLVCKGLAYGVSLASFRGGPIFPAMFLGAAGGLALSHLPGLPLVAGVAMGIGAMCVVMLRLPLTSVLLATLLLASDGLAVMPLVIVAVVVAHVVAAWLAPAPAAPDVPAG</sequence>
<name>A0ABW4FMQ6_9PSEU</name>
<dbReference type="RefSeq" id="WP_343980061.1">
    <property type="nucleotide sequence ID" value="NZ_BAAAJG010000011.1"/>
</dbReference>
<evidence type="ECO:0000256" key="6">
    <source>
        <dbReference type="ARBA" id="ARBA00023136"/>
    </source>
</evidence>